<dbReference type="SUPFAM" id="SSF55811">
    <property type="entry name" value="Nudix"/>
    <property type="match status" value="1"/>
</dbReference>
<protein>
    <submittedName>
        <fullName evidence="1">Putative NUDIX hydrolase</fullName>
    </submittedName>
</protein>
<accession>E8UBJ0</accession>
<proteinExistence type="predicted"/>
<evidence type="ECO:0000313" key="2">
    <source>
        <dbReference type="Proteomes" id="UP000008635"/>
    </source>
</evidence>
<dbReference type="InterPro" id="IPR015797">
    <property type="entry name" value="NUDIX_hydrolase-like_dom_sf"/>
</dbReference>
<dbReference type="STRING" id="709986.Deima_2800"/>
<dbReference type="Gene3D" id="3.90.79.10">
    <property type="entry name" value="Nucleoside Triphosphate Pyrophosphohydrolase"/>
    <property type="match status" value="2"/>
</dbReference>
<keyword evidence="2" id="KW-1185">Reference proteome</keyword>
<organism evidence="1 2">
    <name type="scientific">Deinococcus maricopensis (strain DSM 21211 / LMG 22137 / NRRL B-23946 / LB-34)</name>
    <dbReference type="NCBI Taxonomy" id="709986"/>
    <lineage>
        <taxon>Bacteria</taxon>
        <taxon>Thermotogati</taxon>
        <taxon>Deinococcota</taxon>
        <taxon>Deinococci</taxon>
        <taxon>Deinococcales</taxon>
        <taxon>Deinococcaceae</taxon>
        <taxon>Deinococcus</taxon>
    </lineage>
</organism>
<sequence length="106" mass="11903">MNARGEQWIPRRTLHKRRFPGCLDVSVGGHVMSGESYVAAFSPFEQTLSAFMRVYEVRCDEAPAFNPEDFTEGTWLTPQALVARIDAGDPAKGDLRELTRLLYLNG</sequence>
<dbReference type="RefSeq" id="WP_013557933.1">
    <property type="nucleotide sequence ID" value="NC_014958.1"/>
</dbReference>
<reference evidence="2" key="2">
    <citation type="submission" date="2011-01" db="EMBL/GenBank/DDBJ databases">
        <title>The complete genome of Deinococcus maricopensis DSM 21211.</title>
        <authorList>
            <consortium name="US DOE Joint Genome Institute (JGI-PGF)"/>
            <person name="Lucas S."/>
            <person name="Copeland A."/>
            <person name="Lapidus A."/>
            <person name="Goodwin L."/>
            <person name="Pitluck S."/>
            <person name="Kyrpides N."/>
            <person name="Mavromatis K."/>
            <person name="Pagani I."/>
            <person name="Ivanova N."/>
            <person name="Ovchinnikova G."/>
            <person name="Zeytun A."/>
            <person name="Detter J.C."/>
            <person name="Han C."/>
            <person name="Land M."/>
            <person name="Hauser L."/>
            <person name="Markowitz V."/>
            <person name="Cheng J.-F."/>
            <person name="Hugenholtz P."/>
            <person name="Woyke T."/>
            <person name="Wu D."/>
            <person name="Pukall R."/>
            <person name="Gehrich-Schroeter G."/>
            <person name="Brambilla E."/>
            <person name="Klenk H.-P."/>
            <person name="Eisen J.A."/>
        </authorList>
    </citation>
    <scope>NUCLEOTIDE SEQUENCE [LARGE SCALE GENOMIC DNA]</scope>
    <source>
        <strain evidence="2">DSM 21211 / LMG 22137 / NRRL B-23946 / LB-34</strain>
    </source>
</reference>
<gene>
    <name evidence="1" type="ordered locus">Deima_2800</name>
</gene>
<name>E8UBJ0_DEIML</name>
<reference evidence="1 2" key="1">
    <citation type="journal article" date="2011" name="Stand. Genomic Sci.">
        <title>Complete genome sequence of Deinococcus maricopensis type strain (LB-34).</title>
        <authorList>
            <person name="Pukall R."/>
            <person name="Zeytun A."/>
            <person name="Lucas S."/>
            <person name="Lapidus A."/>
            <person name="Hammon N."/>
            <person name="Deshpande S."/>
            <person name="Nolan M."/>
            <person name="Cheng J.F."/>
            <person name="Pitluck S."/>
            <person name="Liolios K."/>
            <person name="Pagani I."/>
            <person name="Mikhailova N."/>
            <person name="Ivanova N."/>
            <person name="Mavromatis K."/>
            <person name="Pati A."/>
            <person name="Tapia R."/>
            <person name="Han C."/>
            <person name="Goodwin L."/>
            <person name="Chen A."/>
            <person name="Palaniappan K."/>
            <person name="Land M."/>
            <person name="Hauser L."/>
            <person name="Chang Y.J."/>
            <person name="Jeffries C.D."/>
            <person name="Brambilla E.M."/>
            <person name="Rohde M."/>
            <person name="Goker M."/>
            <person name="Detter J.C."/>
            <person name="Woyke T."/>
            <person name="Bristow J."/>
            <person name="Eisen J.A."/>
            <person name="Markowitz V."/>
            <person name="Hugenholtz P."/>
            <person name="Kyrpides N.C."/>
            <person name="Klenk H.P."/>
        </authorList>
    </citation>
    <scope>NUCLEOTIDE SEQUENCE [LARGE SCALE GENOMIC DNA]</scope>
    <source>
        <strain evidence="2">DSM 21211 / LMG 22137 / NRRL B-23946 / LB-34</strain>
    </source>
</reference>
<dbReference type="KEGG" id="dmr:Deima_2800"/>
<dbReference type="EMBL" id="CP002454">
    <property type="protein sequence ID" value="ADV68429.1"/>
    <property type="molecule type" value="Genomic_DNA"/>
</dbReference>
<dbReference type="GO" id="GO:0016787">
    <property type="term" value="F:hydrolase activity"/>
    <property type="evidence" value="ECO:0007669"/>
    <property type="project" value="UniProtKB-KW"/>
</dbReference>
<keyword evidence="1" id="KW-0378">Hydrolase</keyword>
<dbReference type="AlphaFoldDB" id="E8UBJ0"/>
<evidence type="ECO:0000313" key="1">
    <source>
        <dbReference type="EMBL" id="ADV68429.1"/>
    </source>
</evidence>
<dbReference type="HOGENOM" id="CLU_2218771_0_0_0"/>
<dbReference type="Proteomes" id="UP000008635">
    <property type="component" value="Chromosome"/>
</dbReference>
<dbReference type="eggNOG" id="COG0494">
    <property type="taxonomic scope" value="Bacteria"/>
</dbReference>